<feature type="transmembrane region" description="Helical" evidence="1">
    <location>
        <begin position="170"/>
        <end position="192"/>
    </location>
</feature>
<dbReference type="RefSeq" id="WP_089222459.1">
    <property type="nucleotide sequence ID" value="NZ_FZOF01000002.1"/>
</dbReference>
<dbReference type="AlphaFoldDB" id="A0A239B1T1"/>
<keyword evidence="1" id="KW-0812">Transmembrane</keyword>
<feature type="transmembrane region" description="Helical" evidence="1">
    <location>
        <begin position="228"/>
        <end position="249"/>
    </location>
</feature>
<keyword evidence="3" id="KW-1185">Reference proteome</keyword>
<organism evidence="2 3">
    <name type="scientific">Actinacidiphila glaucinigra</name>
    <dbReference type="NCBI Taxonomy" id="235986"/>
    <lineage>
        <taxon>Bacteria</taxon>
        <taxon>Bacillati</taxon>
        <taxon>Actinomycetota</taxon>
        <taxon>Actinomycetes</taxon>
        <taxon>Kitasatosporales</taxon>
        <taxon>Streptomycetaceae</taxon>
        <taxon>Actinacidiphila</taxon>
    </lineage>
</organism>
<dbReference type="EMBL" id="FZOF01000002">
    <property type="protein sequence ID" value="SNS01532.1"/>
    <property type="molecule type" value="Genomic_DNA"/>
</dbReference>
<keyword evidence="1" id="KW-0472">Membrane</keyword>
<gene>
    <name evidence="2" type="ORF">SAMN05216252_102305</name>
</gene>
<evidence type="ECO:0000313" key="2">
    <source>
        <dbReference type="EMBL" id="SNS01532.1"/>
    </source>
</evidence>
<feature type="transmembrane region" description="Helical" evidence="1">
    <location>
        <begin position="130"/>
        <end position="150"/>
    </location>
</feature>
<feature type="transmembrane region" description="Helical" evidence="1">
    <location>
        <begin position="53"/>
        <end position="77"/>
    </location>
</feature>
<feature type="transmembrane region" description="Helical" evidence="1">
    <location>
        <begin position="373"/>
        <end position="395"/>
    </location>
</feature>
<reference evidence="2 3" key="1">
    <citation type="submission" date="2017-06" db="EMBL/GenBank/DDBJ databases">
        <authorList>
            <person name="Kim H.J."/>
            <person name="Triplett B.A."/>
        </authorList>
    </citation>
    <scope>NUCLEOTIDE SEQUENCE [LARGE SCALE GENOMIC DNA]</scope>
    <source>
        <strain evidence="2 3">CGMCC 4.1858</strain>
    </source>
</reference>
<accession>A0A239B1T1</accession>
<feature type="transmembrane region" description="Helical" evidence="1">
    <location>
        <begin position="481"/>
        <end position="501"/>
    </location>
</feature>
<feature type="transmembrane region" description="Helical" evidence="1">
    <location>
        <begin position="447"/>
        <end position="475"/>
    </location>
</feature>
<protein>
    <submittedName>
        <fullName evidence="2">ABC-2 type transport system permease protein</fullName>
    </submittedName>
</protein>
<feature type="transmembrane region" description="Helical" evidence="1">
    <location>
        <begin position="98"/>
        <end position="124"/>
    </location>
</feature>
<name>A0A239B1T1_9ACTN</name>
<feature type="transmembrane region" description="Helical" evidence="1">
    <location>
        <begin position="342"/>
        <end position="361"/>
    </location>
</feature>
<dbReference type="OrthoDB" id="4334618at2"/>
<keyword evidence="1" id="KW-1133">Transmembrane helix</keyword>
<feature type="transmembrane region" description="Helical" evidence="1">
    <location>
        <begin position="407"/>
        <end position="426"/>
    </location>
</feature>
<sequence length="522" mass="54114">MTGTFVRLKLSVLRNGLRQSTGRRVGWIVGTLVSLLYALGMCVGLVVLRGNEYAPSAAVGVGVVLGVGWAVMPLFVFGGDDTLDPTRLAMLPLRPWPLVRALLVSSLVGVGPLLTFLVVAGAAVSVAGDAASAVAAVLAVPLAVLLCVALSRAVAAANTRLLTSRKGRDLAVLSGVLIAVGAQLVSLAANALTSGHGLERISAFTTVLRWVPPASALDAVRSAGEGSYGLAVAELAWTGAVLALVLVWWHTSLDRLMTRPDASTLQAGPSSVRETRFRLFPEGRTGTVMERQFRYAWRDPRTKAAWATALAVGLLLPLVSAVQDGSVYTACWAAGLLGLQMYNQFGMDGSAFWTVAATISSRTDAYAELRGRALAIAVVGVPYVAVVTIGAALLLGRADAAAETLGLSFALLGALVATGAWASVRFPYSMPQENRFGSAAAPGQTSLAWLSLVGGALTGAVITLPVLGLLIWLHVSGRHGALWLLLPLGCLYGAAFAVLGVRTAAPRLLGRLPEVLTAVSKG</sequence>
<feature type="transmembrane region" description="Helical" evidence="1">
    <location>
        <begin position="304"/>
        <end position="322"/>
    </location>
</feature>
<feature type="transmembrane region" description="Helical" evidence="1">
    <location>
        <begin position="25"/>
        <end position="47"/>
    </location>
</feature>
<evidence type="ECO:0000256" key="1">
    <source>
        <dbReference type="SAM" id="Phobius"/>
    </source>
</evidence>
<evidence type="ECO:0000313" key="3">
    <source>
        <dbReference type="Proteomes" id="UP000198280"/>
    </source>
</evidence>
<dbReference type="Proteomes" id="UP000198280">
    <property type="component" value="Unassembled WGS sequence"/>
</dbReference>
<proteinExistence type="predicted"/>